<dbReference type="Gene3D" id="3.10.350.10">
    <property type="entry name" value="LysM domain"/>
    <property type="match status" value="2"/>
</dbReference>
<feature type="chain" id="PRO_5013045692" evidence="3">
    <location>
        <begin position="20"/>
        <end position="513"/>
    </location>
</feature>
<dbReference type="AlphaFoldDB" id="A0A1R3RSW1"/>
<feature type="domain" description="LysM" evidence="4">
    <location>
        <begin position="256"/>
        <end position="304"/>
    </location>
</feature>
<sequence>MQWSQWLIMLVLRAAPAWADIQLFTLDEFPSLSSECVAALTATLSCAFIESGNSMYQLTADLTEELLDQMCTDECKTSIGSYREAVDTACADDEYDDGGSSKYRPIVLPDYYFTNYNQRCLKDSDGNYCLFHLQSIDTPDECDACGLQMFLAELSNSYFYNDELAEQYNSLTSSCDVSTLHLPTPTPVGMTSSSATSTTPTACADRSAVIQPGDTCDTFAAANNVSTWRMLIENELRGGCVDFPSNGTLCVTGQCHTHLVTASDSCISLARKYGITITQFITWSSVLNSQCSNFDVLIGHYVCVSYPGRAPSEHNPSAPGVFGTPAEVAAPVPTDVAPGTNTNCAKYHRVKENDYCQAIAMAQGITVSDLIFLNPEIHANCSNIRPNQSYCVKPVGDIEKYPGYGGTTTSTPWWVGQTGTRMNWDDLPLATGLTSWVPIVTPTTAPLAPDTRRDCEEYEDNVYGQIPCRWLVKGVSMVDFASWNPSVDVYDCKLANNTRYCTLLGTGYLLNED</sequence>
<dbReference type="OrthoDB" id="5985073at2759"/>
<dbReference type="SMART" id="SM00257">
    <property type="entry name" value="LysM"/>
    <property type="match status" value="2"/>
</dbReference>
<dbReference type="InterPro" id="IPR036779">
    <property type="entry name" value="LysM_dom_sf"/>
</dbReference>
<proteinExistence type="predicted"/>
<dbReference type="OMA" id="MINSTCG"/>
<evidence type="ECO:0000256" key="3">
    <source>
        <dbReference type="SAM" id="SignalP"/>
    </source>
</evidence>
<evidence type="ECO:0000313" key="6">
    <source>
        <dbReference type="Proteomes" id="UP000188318"/>
    </source>
</evidence>
<evidence type="ECO:0000256" key="2">
    <source>
        <dbReference type="ARBA" id="ARBA00023026"/>
    </source>
</evidence>
<accession>A0A1R3RSW1</accession>
<dbReference type="PANTHER" id="PTHR34997:SF1">
    <property type="entry name" value="PEPTIDOGLYCAN-BINDING LYSIN DOMAIN"/>
    <property type="match status" value="1"/>
</dbReference>
<dbReference type="EMBL" id="KV907497">
    <property type="protein sequence ID" value="OOF97558.1"/>
    <property type="molecule type" value="Genomic_DNA"/>
</dbReference>
<protein>
    <submittedName>
        <fullName evidence="5">Carbohydrate-binding module family 50 protein</fullName>
    </submittedName>
</protein>
<evidence type="ECO:0000259" key="4">
    <source>
        <dbReference type="PROSITE" id="PS51782"/>
    </source>
</evidence>
<evidence type="ECO:0000256" key="1">
    <source>
        <dbReference type="ARBA" id="ARBA00022669"/>
    </source>
</evidence>
<dbReference type="InterPro" id="IPR018392">
    <property type="entry name" value="LysM"/>
</dbReference>
<feature type="signal peptide" evidence="3">
    <location>
        <begin position="1"/>
        <end position="19"/>
    </location>
</feature>
<keyword evidence="6" id="KW-1185">Reference proteome</keyword>
<organism evidence="5 6">
    <name type="scientific">Aspergillus carbonarius (strain ITEM 5010)</name>
    <dbReference type="NCBI Taxonomy" id="602072"/>
    <lineage>
        <taxon>Eukaryota</taxon>
        <taxon>Fungi</taxon>
        <taxon>Dikarya</taxon>
        <taxon>Ascomycota</taxon>
        <taxon>Pezizomycotina</taxon>
        <taxon>Eurotiomycetes</taxon>
        <taxon>Eurotiomycetidae</taxon>
        <taxon>Eurotiales</taxon>
        <taxon>Aspergillaceae</taxon>
        <taxon>Aspergillus</taxon>
        <taxon>Aspergillus subgen. Circumdati</taxon>
    </lineage>
</organism>
<dbReference type="CDD" id="cd00118">
    <property type="entry name" value="LysM"/>
    <property type="match status" value="2"/>
</dbReference>
<dbReference type="PANTHER" id="PTHR34997">
    <property type="entry name" value="AM15"/>
    <property type="match status" value="1"/>
</dbReference>
<dbReference type="STRING" id="602072.A0A1R3RSW1"/>
<dbReference type="Pfam" id="PF01476">
    <property type="entry name" value="LysM"/>
    <property type="match status" value="2"/>
</dbReference>
<gene>
    <name evidence="5" type="ORF">ASPCADRAFT_129239</name>
</gene>
<dbReference type="Proteomes" id="UP000188318">
    <property type="component" value="Unassembled WGS sequence"/>
</dbReference>
<name>A0A1R3RSW1_ASPC5</name>
<evidence type="ECO:0000313" key="5">
    <source>
        <dbReference type="EMBL" id="OOF97558.1"/>
    </source>
</evidence>
<keyword evidence="3" id="KW-0732">Signal</keyword>
<dbReference type="PROSITE" id="PS51782">
    <property type="entry name" value="LYSM"/>
    <property type="match status" value="2"/>
</dbReference>
<reference evidence="6" key="1">
    <citation type="journal article" date="2017" name="Genome Biol.">
        <title>Comparative genomics reveals high biological diversity and specific adaptations in the industrially and medically important fungal genus Aspergillus.</title>
        <authorList>
            <person name="de Vries R.P."/>
            <person name="Riley R."/>
            <person name="Wiebenga A."/>
            <person name="Aguilar-Osorio G."/>
            <person name="Amillis S."/>
            <person name="Uchima C.A."/>
            <person name="Anderluh G."/>
            <person name="Asadollahi M."/>
            <person name="Askin M."/>
            <person name="Barry K."/>
            <person name="Battaglia E."/>
            <person name="Bayram O."/>
            <person name="Benocci T."/>
            <person name="Braus-Stromeyer S.A."/>
            <person name="Caldana C."/>
            <person name="Canovas D."/>
            <person name="Cerqueira G.C."/>
            <person name="Chen F."/>
            <person name="Chen W."/>
            <person name="Choi C."/>
            <person name="Clum A."/>
            <person name="Dos Santos R.A."/>
            <person name="Damasio A.R."/>
            <person name="Diallinas G."/>
            <person name="Emri T."/>
            <person name="Fekete E."/>
            <person name="Flipphi M."/>
            <person name="Freyberg S."/>
            <person name="Gallo A."/>
            <person name="Gournas C."/>
            <person name="Habgood R."/>
            <person name="Hainaut M."/>
            <person name="Harispe M.L."/>
            <person name="Henrissat B."/>
            <person name="Hilden K.S."/>
            <person name="Hope R."/>
            <person name="Hossain A."/>
            <person name="Karabika E."/>
            <person name="Karaffa L."/>
            <person name="Karanyi Z."/>
            <person name="Krasevec N."/>
            <person name="Kuo A."/>
            <person name="Kusch H."/>
            <person name="LaButti K."/>
            <person name="Lagendijk E.L."/>
            <person name="Lapidus A."/>
            <person name="Levasseur A."/>
            <person name="Lindquist E."/>
            <person name="Lipzen A."/>
            <person name="Logrieco A.F."/>
            <person name="MacCabe A."/>
            <person name="Maekelae M.R."/>
            <person name="Malavazi I."/>
            <person name="Melin P."/>
            <person name="Meyer V."/>
            <person name="Mielnichuk N."/>
            <person name="Miskei M."/>
            <person name="Molnar A.P."/>
            <person name="Mule G."/>
            <person name="Ngan C.Y."/>
            <person name="Orejas M."/>
            <person name="Orosz E."/>
            <person name="Ouedraogo J.P."/>
            <person name="Overkamp K.M."/>
            <person name="Park H.-S."/>
            <person name="Perrone G."/>
            <person name="Piumi F."/>
            <person name="Punt P.J."/>
            <person name="Ram A.F."/>
            <person name="Ramon A."/>
            <person name="Rauscher S."/>
            <person name="Record E."/>
            <person name="Riano-Pachon D.M."/>
            <person name="Robert V."/>
            <person name="Roehrig J."/>
            <person name="Ruller R."/>
            <person name="Salamov A."/>
            <person name="Salih N.S."/>
            <person name="Samson R.A."/>
            <person name="Sandor E."/>
            <person name="Sanguinetti M."/>
            <person name="Schuetze T."/>
            <person name="Sepcic K."/>
            <person name="Shelest E."/>
            <person name="Sherlock G."/>
            <person name="Sophianopoulou V."/>
            <person name="Squina F.M."/>
            <person name="Sun H."/>
            <person name="Susca A."/>
            <person name="Todd R.B."/>
            <person name="Tsang A."/>
            <person name="Unkles S.E."/>
            <person name="van de Wiele N."/>
            <person name="van Rossen-Uffink D."/>
            <person name="Oliveira J.V."/>
            <person name="Vesth T.C."/>
            <person name="Visser J."/>
            <person name="Yu J.-H."/>
            <person name="Zhou M."/>
            <person name="Andersen M.R."/>
            <person name="Archer D.B."/>
            <person name="Baker S.E."/>
            <person name="Benoit I."/>
            <person name="Brakhage A.A."/>
            <person name="Braus G.H."/>
            <person name="Fischer R."/>
            <person name="Frisvad J.C."/>
            <person name="Goldman G.H."/>
            <person name="Houbraken J."/>
            <person name="Oakley B."/>
            <person name="Pocsi I."/>
            <person name="Scazzocchio C."/>
            <person name="Seiboth B."/>
            <person name="vanKuyk P.A."/>
            <person name="Wortman J."/>
            <person name="Dyer P.S."/>
            <person name="Grigoriev I.V."/>
        </authorList>
    </citation>
    <scope>NUCLEOTIDE SEQUENCE [LARGE SCALE GENOMIC DNA]</scope>
    <source>
        <strain evidence="6">ITEM 5010</strain>
    </source>
</reference>
<dbReference type="GO" id="GO:0008061">
    <property type="term" value="F:chitin binding"/>
    <property type="evidence" value="ECO:0007669"/>
    <property type="project" value="UniProtKB-KW"/>
</dbReference>
<dbReference type="SUPFAM" id="SSF54106">
    <property type="entry name" value="LysM domain"/>
    <property type="match status" value="2"/>
</dbReference>
<feature type="domain" description="LysM" evidence="4">
    <location>
        <begin position="346"/>
        <end position="392"/>
    </location>
</feature>
<dbReference type="VEuPathDB" id="FungiDB:ASPCADRAFT_129239"/>
<dbReference type="InterPro" id="IPR052210">
    <property type="entry name" value="LysM1-like"/>
</dbReference>
<keyword evidence="1" id="KW-0147">Chitin-binding</keyword>
<keyword evidence="2" id="KW-0843">Virulence</keyword>